<evidence type="ECO:0000256" key="7">
    <source>
        <dbReference type="SAM" id="Phobius"/>
    </source>
</evidence>
<name>A0A844AGP6_RHIFR</name>
<dbReference type="InterPro" id="IPR034294">
    <property type="entry name" value="Aquaporin_transptr"/>
</dbReference>
<dbReference type="EMBL" id="WISZ01000042">
    <property type="protein sequence ID" value="MQX07285.1"/>
    <property type="molecule type" value="Genomic_DNA"/>
</dbReference>
<evidence type="ECO:0000256" key="6">
    <source>
        <dbReference type="RuleBase" id="RU000477"/>
    </source>
</evidence>
<dbReference type="Gene3D" id="1.20.1080.10">
    <property type="entry name" value="Glycerol uptake facilitator protein"/>
    <property type="match status" value="2"/>
</dbReference>
<dbReference type="PANTHER" id="PTHR45724:SF13">
    <property type="entry name" value="AQUAPORIN NIP1-1-RELATED"/>
    <property type="match status" value="1"/>
</dbReference>
<feature type="transmembrane region" description="Helical" evidence="7">
    <location>
        <begin position="9"/>
        <end position="30"/>
    </location>
</feature>
<keyword evidence="3 6" id="KW-0812">Transmembrane</keyword>
<accession>A0A844AGP6</accession>
<dbReference type="InterPro" id="IPR023271">
    <property type="entry name" value="Aquaporin-like"/>
</dbReference>
<keyword evidence="5 7" id="KW-0472">Membrane</keyword>
<feature type="transmembrane region" description="Helical" evidence="7">
    <location>
        <begin position="128"/>
        <end position="146"/>
    </location>
</feature>
<dbReference type="GO" id="GO:0016020">
    <property type="term" value="C:membrane"/>
    <property type="evidence" value="ECO:0007669"/>
    <property type="project" value="UniProtKB-SubCell"/>
</dbReference>
<sequence length="232" mass="24166">MTFDLGRRLVAEALGTAILVATVVGSGIMADRLSDDVAVSLLGNTIPTGAILVVLISILGPISGAHFNPAVTMVFAIRREFELSAVAPYLLAQIGGGVAGTIIAHAMFELPLFQVSETVRTGPGQWTAEAVATFGLVLTILGGLRFRNDSIPWLVGLYITAAYWFTASTSFANPAVAIARSVTSTFSGIRPLDLPGFIIAQILGALVAAALAGWMLAERSNENPAIIAKGTE</sequence>
<dbReference type="PANTHER" id="PTHR45724">
    <property type="entry name" value="AQUAPORIN NIP2-1"/>
    <property type="match status" value="1"/>
</dbReference>
<evidence type="ECO:0000256" key="3">
    <source>
        <dbReference type="ARBA" id="ARBA00022692"/>
    </source>
</evidence>
<dbReference type="GO" id="GO:0015267">
    <property type="term" value="F:channel activity"/>
    <property type="evidence" value="ECO:0007669"/>
    <property type="project" value="InterPro"/>
</dbReference>
<protein>
    <submittedName>
        <fullName evidence="11">Aquaporin family protein</fullName>
    </submittedName>
</protein>
<dbReference type="PRINTS" id="PR00783">
    <property type="entry name" value="MINTRINSICP"/>
</dbReference>
<feature type="transmembrane region" description="Helical" evidence="7">
    <location>
        <begin position="50"/>
        <end position="77"/>
    </location>
</feature>
<evidence type="ECO:0000313" key="11">
    <source>
        <dbReference type="EMBL" id="MQX11138.1"/>
    </source>
</evidence>
<keyword evidence="2 6" id="KW-0813">Transport</keyword>
<comment type="similarity">
    <text evidence="6">Belongs to the MIP/aquaporin (TC 1.A.8) family.</text>
</comment>
<evidence type="ECO:0000256" key="5">
    <source>
        <dbReference type="ARBA" id="ARBA00023136"/>
    </source>
</evidence>
<evidence type="ECO:0000313" key="8">
    <source>
        <dbReference type="EMBL" id="MQX07285.1"/>
    </source>
</evidence>
<reference evidence="11" key="2">
    <citation type="submission" date="2019-10" db="EMBL/GenBank/DDBJ databases">
        <authorList>
            <person name="Sugawara M."/>
            <person name="Epstein B."/>
            <person name="Badgley B."/>
            <person name="Unno T."/>
            <person name="Xu L."/>
            <person name="Reese J."/>
            <person name="Gyaneshwar P."/>
            <person name="Denny R."/>
            <person name="Mudege J."/>
            <person name="Bharti A."/>
            <person name="Farmer A."/>
            <person name="May G."/>
            <person name="Woodward J."/>
            <person name="Medigue C."/>
            <person name="Vallenet D."/>
            <person name="Lajus A."/>
            <person name="Rouy Z."/>
            <person name="Martinez-Vaz B."/>
            <person name="Tiffin P."/>
            <person name="Young N."/>
            <person name="Sadowsky M."/>
        </authorList>
    </citation>
    <scope>NUCLEOTIDE SEQUENCE</scope>
    <source>
        <strain evidence="11">USDA205</strain>
    </source>
</reference>
<dbReference type="Proteomes" id="UP000466694">
    <property type="component" value="Unassembled WGS sequence"/>
</dbReference>
<dbReference type="EMBL" id="WISZ01000121">
    <property type="protein sequence ID" value="MQX09608.1"/>
    <property type="molecule type" value="Genomic_DNA"/>
</dbReference>
<evidence type="ECO:0000313" key="12">
    <source>
        <dbReference type="Proteomes" id="UP000466694"/>
    </source>
</evidence>
<feature type="transmembrane region" description="Helical" evidence="7">
    <location>
        <begin position="89"/>
        <end position="108"/>
    </location>
</feature>
<gene>
    <name evidence="8" type="ORF">GHK48_02800</name>
    <name evidence="9" type="ORF">GHK48_15300</name>
    <name evidence="10" type="ORF">GHK48_15325</name>
    <name evidence="11" type="ORF">GHK48_23415</name>
</gene>
<dbReference type="InterPro" id="IPR000425">
    <property type="entry name" value="MIP"/>
</dbReference>
<comment type="subcellular location">
    <subcellularLocation>
        <location evidence="1">Membrane</location>
        <topology evidence="1">Multi-pass membrane protein</topology>
    </subcellularLocation>
</comment>
<dbReference type="EMBL" id="WISZ01000168">
    <property type="protein sequence ID" value="MQX11138.1"/>
    <property type="molecule type" value="Genomic_DNA"/>
</dbReference>
<evidence type="ECO:0000256" key="2">
    <source>
        <dbReference type="ARBA" id="ARBA00022448"/>
    </source>
</evidence>
<evidence type="ECO:0000256" key="1">
    <source>
        <dbReference type="ARBA" id="ARBA00004141"/>
    </source>
</evidence>
<evidence type="ECO:0000313" key="9">
    <source>
        <dbReference type="EMBL" id="MQX09603.1"/>
    </source>
</evidence>
<reference evidence="11 12" key="1">
    <citation type="journal article" date="2013" name="Genome Biol.">
        <title>Comparative genomics of the core and accessory genomes of 48 Sinorhizobium strains comprising five genospecies.</title>
        <authorList>
            <person name="Sugawara M."/>
            <person name="Epstein B."/>
            <person name="Badgley B.D."/>
            <person name="Unno T."/>
            <person name="Xu L."/>
            <person name="Reese J."/>
            <person name="Gyaneshwar P."/>
            <person name="Denny R."/>
            <person name="Mudge J."/>
            <person name="Bharti A.K."/>
            <person name="Farmer A.D."/>
            <person name="May G.D."/>
            <person name="Woodward J.E."/>
            <person name="Medigue C."/>
            <person name="Vallenet D."/>
            <person name="Lajus A."/>
            <person name="Rouy Z."/>
            <person name="Martinez-Vaz B."/>
            <person name="Tiffin P."/>
            <person name="Young N.D."/>
            <person name="Sadowsky M.J."/>
        </authorList>
    </citation>
    <scope>NUCLEOTIDE SEQUENCE [LARGE SCALE GENOMIC DNA]</scope>
    <source>
        <strain evidence="11 12">USDA205</strain>
    </source>
</reference>
<organism evidence="11 12">
    <name type="scientific">Rhizobium fredii</name>
    <name type="common">Sinorhizobium fredii</name>
    <dbReference type="NCBI Taxonomy" id="380"/>
    <lineage>
        <taxon>Bacteria</taxon>
        <taxon>Pseudomonadati</taxon>
        <taxon>Pseudomonadota</taxon>
        <taxon>Alphaproteobacteria</taxon>
        <taxon>Hyphomicrobiales</taxon>
        <taxon>Rhizobiaceae</taxon>
        <taxon>Sinorhizobium/Ensifer group</taxon>
        <taxon>Sinorhizobium</taxon>
    </lineage>
</organism>
<evidence type="ECO:0000313" key="10">
    <source>
        <dbReference type="EMBL" id="MQX09608.1"/>
    </source>
</evidence>
<dbReference type="AlphaFoldDB" id="A0A844AGP6"/>
<dbReference type="SUPFAM" id="SSF81338">
    <property type="entry name" value="Aquaporin-like"/>
    <property type="match status" value="1"/>
</dbReference>
<keyword evidence="4 7" id="KW-1133">Transmembrane helix</keyword>
<proteinExistence type="inferred from homology"/>
<dbReference type="RefSeq" id="WP_153451272.1">
    <property type="nucleotide sequence ID" value="NZ_WISZ01000042.1"/>
</dbReference>
<comment type="caution">
    <text evidence="11">The sequence shown here is derived from an EMBL/GenBank/DDBJ whole genome shotgun (WGS) entry which is preliminary data.</text>
</comment>
<evidence type="ECO:0000256" key="4">
    <source>
        <dbReference type="ARBA" id="ARBA00022989"/>
    </source>
</evidence>
<feature type="transmembrane region" description="Helical" evidence="7">
    <location>
        <begin position="196"/>
        <end position="217"/>
    </location>
</feature>
<feature type="transmembrane region" description="Helical" evidence="7">
    <location>
        <begin position="153"/>
        <end position="176"/>
    </location>
</feature>
<dbReference type="Pfam" id="PF00230">
    <property type="entry name" value="MIP"/>
    <property type="match status" value="2"/>
</dbReference>
<dbReference type="EMBL" id="WISZ01000120">
    <property type="protein sequence ID" value="MQX09603.1"/>
    <property type="molecule type" value="Genomic_DNA"/>
</dbReference>